<dbReference type="GO" id="GO:0000036">
    <property type="term" value="F:acyl carrier activity"/>
    <property type="evidence" value="ECO:0007669"/>
    <property type="project" value="UniProtKB-UniRule"/>
</dbReference>
<dbReference type="EMBL" id="AP019379">
    <property type="protein sequence ID" value="BBI01280.1"/>
    <property type="molecule type" value="Genomic_DNA"/>
</dbReference>
<keyword evidence="13" id="KW-1185">Reference proteome</keyword>
<evidence type="ECO:0000256" key="5">
    <source>
        <dbReference type="ARBA" id="ARBA00023098"/>
    </source>
</evidence>
<dbReference type="NCBIfam" id="TIGR00517">
    <property type="entry name" value="acyl_carrier"/>
    <property type="match status" value="1"/>
</dbReference>
<reference evidence="12 13" key="1">
    <citation type="journal article" date="2019" name="Proc. Natl. Acad. Sci. U.S.A.">
        <title>Exaggeration and cooption of innate immunity for social defense.</title>
        <authorList>
            <person name="Kutsukake M."/>
            <person name="Moriyama M."/>
            <person name="Shigenobu S."/>
            <person name="Meng X.-Y."/>
            <person name="Nikoh N."/>
            <person name="Noda C."/>
            <person name="Kobayashi S."/>
            <person name="Fukatsu T."/>
        </authorList>
    </citation>
    <scope>NUCLEOTIDE SEQUENCE [LARGE SCALE GENOMIC DNA]</scope>
    <source>
        <strain evidence="12 13">Nmo</strain>
    </source>
</reference>
<dbReference type="PANTHER" id="PTHR20863">
    <property type="entry name" value="ACYL CARRIER PROTEIN"/>
    <property type="match status" value="1"/>
</dbReference>
<feature type="domain" description="Carrier" evidence="11">
    <location>
        <begin position="1"/>
        <end position="77"/>
    </location>
</feature>
<evidence type="ECO:0000313" key="12">
    <source>
        <dbReference type="EMBL" id="BBI01280.1"/>
    </source>
</evidence>
<name>A0A455TAG3_9GAMM</name>
<evidence type="ECO:0000256" key="2">
    <source>
        <dbReference type="ARBA" id="ARBA00022516"/>
    </source>
</evidence>
<comment type="function">
    <text evidence="8 10">Carrier of the growing fatty acid chain in fatty acid biosynthesis.</text>
</comment>
<keyword evidence="1 8" id="KW-0596">Phosphopantetheine</keyword>
<comment type="similarity">
    <text evidence="8">Belongs to the acyl carrier protein (ACP) family.</text>
</comment>
<evidence type="ECO:0000256" key="9">
    <source>
        <dbReference type="NCBIfam" id="TIGR00517"/>
    </source>
</evidence>
<dbReference type="Pfam" id="PF00550">
    <property type="entry name" value="PP-binding"/>
    <property type="match status" value="1"/>
</dbReference>
<dbReference type="UniPathway" id="UPA00360"/>
<evidence type="ECO:0000256" key="7">
    <source>
        <dbReference type="ARBA" id="ARBA00024328"/>
    </source>
</evidence>
<proteinExistence type="inferred from homology"/>
<comment type="pathway">
    <text evidence="7">Glycolipid biosynthesis; KDO(2)-lipid A biosynthesis.</text>
</comment>
<evidence type="ECO:0000256" key="4">
    <source>
        <dbReference type="ARBA" id="ARBA00022832"/>
    </source>
</evidence>
<dbReference type="InterPro" id="IPR036736">
    <property type="entry name" value="ACP-like_sf"/>
</dbReference>
<sequence length="80" mass="9225">MNNVEKKIKLIISKQLGINKNKILNSFYFSEDLGVDSLDLIELIMAIEKKFNIEIPDEIIEKINSVGKIIKYVCKLTLKK</sequence>
<feature type="modified residue" description="O-(pantetheine 4'-phosphoryl)serine" evidence="8">
    <location>
        <position position="37"/>
    </location>
</feature>
<dbReference type="UniPathway" id="UPA00094"/>
<evidence type="ECO:0000256" key="6">
    <source>
        <dbReference type="ARBA" id="ARBA00023160"/>
    </source>
</evidence>
<comment type="subcellular location">
    <subcellularLocation>
        <location evidence="8">Cytoplasm</location>
    </subcellularLocation>
</comment>
<organism evidence="12 13">
    <name type="scientific">Buchnera aphidicola</name>
    <name type="common">Nipponaphis monzeni</name>
    <dbReference type="NCBI Taxonomy" id="2495405"/>
    <lineage>
        <taxon>Bacteria</taxon>
        <taxon>Pseudomonadati</taxon>
        <taxon>Pseudomonadota</taxon>
        <taxon>Gammaproteobacteria</taxon>
        <taxon>Enterobacterales</taxon>
        <taxon>Erwiniaceae</taxon>
        <taxon>Buchnera</taxon>
    </lineage>
</organism>
<comment type="PTM">
    <text evidence="10">4'-phosphopantetheine is transferred from CoA to a specific serine of apo-ACP by acpS.</text>
</comment>
<evidence type="ECO:0000259" key="11">
    <source>
        <dbReference type="PROSITE" id="PS50075"/>
    </source>
</evidence>
<dbReference type="InterPro" id="IPR003231">
    <property type="entry name" value="ACP"/>
</dbReference>
<dbReference type="HAMAP" id="MF_01217">
    <property type="entry name" value="Acyl_carrier"/>
    <property type="match status" value="1"/>
</dbReference>
<keyword evidence="4 8" id="KW-0276">Fatty acid metabolism</keyword>
<dbReference type="InterPro" id="IPR006162">
    <property type="entry name" value="Ppantetheine_attach_site"/>
</dbReference>
<dbReference type="Gene3D" id="1.10.1200.10">
    <property type="entry name" value="ACP-like"/>
    <property type="match status" value="1"/>
</dbReference>
<dbReference type="NCBIfam" id="NF002148">
    <property type="entry name" value="PRK00982.1-2"/>
    <property type="match status" value="1"/>
</dbReference>
<protein>
    <recommendedName>
        <fullName evidence="8 9">Acyl carrier protein</fullName>
        <shortName evidence="8">ACP</shortName>
    </recommendedName>
</protein>
<comment type="pathway">
    <text evidence="8 10">Lipid metabolism; fatty acid biosynthesis.</text>
</comment>
<keyword evidence="3 8" id="KW-0597">Phosphoprotein</keyword>
<dbReference type="GO" id="GO:0000035">
    <property type="term" value="F:acyl binding"/>
    <property type="evidence" value="ECO:0007669"/>
    <property type="project" value="TreeGrafter"/>
</dbReference>
<dbReference type="PROSITE" id="PS00012">
    <property type="entry name" value="PHOSPHOPANTETHEINE"/>
    <property type="match status" value="1"/>
</dbReference>
<keyword evidence="6 8" id="KW-0275">Fatty acid biosynthesis</keyword>
<dbReference type="GO" id="GO:0036104">
    <property type="term" value="P:Kdo2-lipid A biosynthetic process"/>
    <property type="evidence" value="ECO:0007669"/>
    <property type="project" value="UniProtKB-UniPathway"/>
</dbReference>
<keyword evidence="5 8" id="KW-0443">Lipid metabolism</keyword>
<dbReference type="GO" id="GO:0016020">
    <property type="term" value="C:membrane"/>
    <property type="evidence" value="ECO:0007669"/>
    <property type="project" value="GOC"/>
</dbReference>
<evidence type="ECO:0000256" key="8">
    <source>
        <dbReference type="HAMAP-Rule" id="MF_01217"/>
    </source>
</evidence>
<dbReference type="RefSeq" id="WP_158344943.1">
    <property type="nucleotide sequence ID" value="NZ_AP019379.1"/>
</dbReference>
<dbReference type="PROSITE" id="PS50075">
    <property type="entry name" value="CARRIER"/>
    <property type="match status" value="1"/>
</dbReference>
<accession>A0A455TAG3</accession>
<dbReference type="NCBIfam" id="NF002150">
    <property type="entry name" value="PRK00982.1-4"/>
    <property type="match status" value="1"/>
</dbReference>
<dbReference type="OrthoDB" id="9804551at2"/>
<dbReference type="GO" id="GO:0005737">
    <property type="term" value="C:cytoplasm"/>
    <property type="evidence" value="ECO:0007669"/>
    <property type="project" value="UniProtKB-SubCell"/>
</dbReference>
<evidence type="ECO:0000256" key="10">
    <source>
        <dbReference type="RuleBase" id="RU003545"/>
    </source>
</evidence>
<evidence type="ECO:0000256" key="3">
    <source>
        <dbReference type="ARBA" id="ARBA00022553"/>
    </source>
</evidence>
<keyword evidence="8" id="KW-0963">Cytoplasm</keyword>
<dbReference type="PANTHER" id="PTHR20863:SF76">
    <property type="entry name" value="CARRIER DOMAIN-CONTAINING PROTEIN"/>
    <property type="match status" value="1"/>
</dbReference>
<gene>
    <name evidence="8 12" type="primary">acpP</name>
    <name evidence="12" type="ORF">BUCNMO_274</name>
</gene>
<dbReference type="AlphaFoldDB" id="A0A455TAG3"/>
<evidence type="ECO:0000256" key="1">
    <source>
        <dbReference type="ARBA" id="ARBA00022450"/>
    </source>
</evidence>
<dbReference type="SUPFAM" id="SSF47336">
    <property type="entry name" value="ACP-like"/>
    <property type="match status" value="1"/>
</dbReference>
<evidence type="ECO:0000313" key="13">
    <source>
        <dbReference type="Proteomes" id="UP000317544"/>
    </source>
</evidence>
<comment type="PTM">
    <text evidence="8">4'-phosphopantetheine is transferred from CoA to a specific serine of apo-ACP by AcpS. This modification is essential for activity because fatty acids are bound in thioester linkage to the sulfhydryl of the prosthetic group.</text>
</comment>
<dbReference type="Proteomes" id="UP000317544">
    <property type="component" value="Chromosome"/>
</dbReference>
<dbReference type="InterPro" id="IPR009081">
    <property type="entry name" value="PP-bd_ACP"/>
</dbReference>
<keyword evidence="2 8" id="KW-0444">Lipid biosynthesis</keyword>